<dbReference type="EMBL" id="LR797814">
    <property type="protein sequence ID" value="CAB4240603.1"/>
    <property type="molecule type" value="Genomic_DNA"/>
</dbReference>
<protein>
    <submittedName>
        <fullName evidence="1">Uncharacterized protein</fullName>
    </submittedName>
</protein>
<evidence type="ECO:0000313" key="1">
    <source>
        <dbReference type="EMBL" id="CAB4240603.1"/>
    </source>
</evidence>
<reference evidence="1" key="1">
    <citation type="submission" date="2020-05" db="EMBL/GenBank/DDBJ databases">
        <authorList>
            <person name="Chiriac C."/>
            <person name="Salcher M."/>
            <person name="Ghai R."/>
            <person name="Kavagutti S V."/>
        </authorList>
    </citation>
    <scope>NUCLEOTIDE SEQUENCE</scope>
</reference>
<name>A0A6J5T8X7_9CAUD</name>
<sequence>MQKTYTLAIERAFTIQPIVGLPLMTLKEAQHWQSIAAMANKPCLVINTKAQ</sequence>
<gene>
    <name evidence="1" type="ORF">UFOVP3_58</name>
</gene>
<accession>A0A6J5T8X7</accession>
<organism evidence="1">
    <name type="scientific">uncultured Caudovirales phage</name>
    <dbReference type="NCBI Taxonomy" id="2100421"/>
    <lineage>
        <taxon>Viruses</taxon>
        <taxon>Duplodnaviria</taxon>
        <taxon>Heunggongvirae</taxon>
        <taxon>Uroviricota</taxon>
        <taxon>Caudoviricetes</taxon>
        <taxon>Peduoviridae</taxon>
        <taxon>Maltschvirus</taxon>
        <taxon>Maltschvirus maltsch</taxon>
    </lineage>
</organism>
<proteinExistence type="predicted"/>